<reference evidence="1 2" key="1">
    <citation type="submission" date="2020-03" db="EMBL/GenBank/DDBJ databases">
        <authorList>
            <person name="Pitt A."/>
            <person name="Hahn M.W."/>
        </authorList>
    </citation>
    <scope>NUCLEOTIDE SEQUENCE [LARGE SCALE GENOMIC DNA]</scope>
    <source>
        <strain evidence="1 2">5A-MARBSE</strain>
    </source>
</reference>
<name>A0ABT4JHK0_9BACT</name>
<dbReference type="Proteomes" id="UP001321186">
    <property type="component" value="Unassembled WGS sequence"/>
</dbReference>
<evidence type="ECO:0000313" key="2">
    <source>
        <dbReference type="Proteomes" id="UP001321186"/>
    </source>
</evidence>
<organism evidence="1 2">
    <name type="scientific">Aquirufa ecclesiirivi</name>
    <dbReference type="NCBI Taxonomy" id="2715124"/>
    <lineage>
        <taxon>Bacteria</taxon>
        <taxon>Pseudomonadati</taxon>
        <taxon>Bacteroidota</taxon>
        <taxon>Cytophagia</taxon>
        <taxon>Cytophagales</taxon>
        <taxon>Flectobacillaceae</taxon>
        <taxon>Aquirufa</taxon>
    </lineage>
</organism>
<evidence type="ECO:0000313" key="1">
    <source>
        <dbReference type="EMBL" id="MCZ2475750.1"/>
    </source>
</evidence>
<gene>
    <name evidence="1" type="ORF">G9H61_09845</name>
</gene>
<dbReference type="EMBL" id="JAANOH010000004">
    <property type="protein sequence ID" value="MCZ2475750.1"/>
    <property type="molecule type" value="Genomic_DNA"/>
</dbReference>
<protein>
    <submittedName>
        <fullName evidence="1">Uncharacterized protein</fullName>
    </submittedName>
</protein>
<accession>A0ABT4JHK0</accession>
<sequence length="218" mass="24146">MKASDRMDLAELYKFDEIYWIPVDRPNIPSEASFTPTESPATTLEVEPSTPVAAIVEEKVSIPVQEKPITPSGPGLQASLVEDLKATAPSNSQDSQILPQVNCRLVVVGKINPTEKERLQLVLSAAPVSLQPSDWQVLEPMDSFTVSEFVEGTQAQIYVFLGDQIPAWKVQLPEGKISQIGNKAIYYFPRYISSLKDSEKPLKLAFWNSVKEIVSNGR</sequence>
<dbReference type="RefSeq" id="WP_269010361.1">
    <property type="nucleotide sequence ID" value="NZ_JAANOH010000004.1"/>
</dbReference>
<keyword evidence="2" id="KW-1185">Reference proteome</keyword>
<comment type="caution">
    <text evidence="1">The sequence shown here is derived from an EMBL/GenBank/DDBJ whole genome shotgun (WGS) entry which is preliminary data.</text>
</comment>
<proteinExistence type="predicted"/>